<evidence type="ECO:0000256" key="3">
    <source>
        <dbReference type="ARBA" id="ARBA00023015"/>
    </source>
</evidence>
<gene>
    <name evidence="10" type="ORF">A2519_10525</name>
</gene>
<dbReference type="InterPro" id="IPR036388">
    <property type="entry name" value="WH-like_DNA-bd_sf"/>
</dbReference>
<dbReference type="GO" id="GO:0006355">
    <property type="term" value="P:regulation of DNA-templated transcription"/>
    <property type="evidence" value="ECO:0007669"/>
    <property type="project" value="InterPro"/>
</dbReference>
<comment type="caution">
    <text evidence="10">The sequence shown here is derived from an EMBL/GenBank/DDBJ whole genome shotgun (WGS) entry which is preliminary data.</text>
</comment>
<organism evidence="10 11">
    <name type="scientific">Candidatus Raymondbacteria bacterium RIFOXYD12_FULL_49_13</name>
    <dbReference type="NCBI Taxonomy" id="1817890"/>
    <lineage>
        <taxon>Bacteria</taxon>
        <taxon>Raymondiibacteriota</taxon>
    </lineage>
</organism>
<dbReference type="PROSITE" id="PS50110">
    <property type="entry name" value="RESPONSE_REGULATORY"/>
    <property type="match status" value="1"/>
</dbReference>
<evidence type="ECO:0000256" key="6">
    <source>
        <dbReference type="PROSITE-ProRule" id="PRU00169"/>
    </source>
</evidence>
<dbReference type="SUPFAM" id="SSF46894">
    <property type="entry name" value="C-terminal effector domain of the bipartite response regulators"/>
    <property type="match status" value="1"/>
</dbReference>
<dbReference type="AlphaFoldDB" id="A0A1F7F1Q6"/>
<dbReference type="InterPro" id="IPR001867">
    <property type="entry name" value="OmpR/PhoB-type_DNA-bd"/>
</dbReference>
<evidence type="ECO:0000259" key="9">
    <source>
        <dbReference type="PROSITE" id="PS51755"/>
    </source>
</evidence>
<evidence type="ECO:0000256" key="1">
    <source>
        <dbReference type="ARBA" id="ARBA00022553"/>
    </source>
</evidence>
<protein>
    <submittedName>
        <fullName evidence="10">DNA-binding response regulator</fullName>
    </submittedName>
</protein>
<dbReference type="Gene3D" id="6.10.250.690">
    <property type="match status" value="1"/>
</dbReference>
<keyword evidence="4 7" id="KW-0238">DNA-binding</keyword>
<reference evidence="10 11" key="1">
    <citation type="journal article" date="2016" name="Nat. Commun.">
        <title>Thousands of microbial genomes shed light on interconnected biogeochemical processes in an aquifer system.</title>
        <authorList>
            <person name="Anantharaman K."/>
            <person name="Brown C.T."/>
            <person name="Hug L.A."/>
            <person name="Sharon I."/>
            <person name="Castelle C.J."/>
            <person name="Probst A.J."/>
            <person name="Thomas B.C."/>
            <person name="Singh A."/>
            <person name="Wilkins M.J."/>
            <person name="Karaoz U."/>
            <person name="Brodie E.L."/>
            <person name="Williams K.H."/>
            <person name="Hubbard S.S."/>
            <person name="Banfield J.F."/>
        </authorList>
    </citation>
    <scope>NUCLEOTIDE SEQUENCE [LARGE SCALE GENOMIC DNA]</scope>
</reference>
<dbReference type="Proteomes" id="UP000179243">
    <property type="component" value="Unassembled WGS sequence"/>
</dbReference>
<dbReference type="Pfam" id="PF00486">
    <property type="entry name" value="Trans_reg_C"/>
    <property type="match status" value="1"/>
</dbReference>
<feature type="DNA-binding region" description="OmpR/PhoB-type" evidence="7">
    <location>
        <begin position="128"/>
        <end position="227"/>
    </location>
</feature>
<dbReference type="InterPro" id="IPR016032">
    <property type="entry name" value="Sig_transdc_resp-reg_C-effctor"/>
</dbReference>
<dbReference type="Gene3D" id="1.10.10.10">
    <property type="entry name" value="Winged helix-like DNA-binding domain superfamily/Winged helix DNA-binding domain"/>
    <property type="match status" value="1"/>
</dbReference>
<evidence type="ECO:0000259" key="8">
    <source>
        <dbReference type="PROSITE" id="PS50110"/>
    </source>
</evidence>
<dbReference type="CDD" id="cd17574">
    <property type="entry name" value="REC_OmpR"/>
    <property type="match status" value="1"/>
</dbReference>
<feature type="modified residue" description="4-aspartylphosphate" evidence="6">
    <location>
        <position position="53"/>
    </location>
</feature>
<dbReference type="InterPro" id="IPR039420">
    <property type="entry name" value="WalR-like"/>
</dbReference>
<accession>A0A1F7F1Q6</accession>
<dbReference type="CDD" id="cd00383">
    <property type="entry name" value="trans_reg_C"/>
    <property type="match status" value="1"/>
</dbReference>
<evidence type="ECO:0000313" key="10">
    <source>
        <dbReference type="EMBL" id="OGK00436.1"/>
    </source>
</evidence>
<name>A0A1F7F1Q6_UNCRA</name>
<dbReference type="PANTHER" id="PTHR48111:SF40">
    <property type="entry name" value="PHOSPHATE REGULON TRANSCRIPTIONAL REGULATORY PROTEIN PHOB"/>
    <property type="match status" value="1"/>
</dbReference>
<dbReference type="Gene3D" id="3.40.50.2300">
    <property type="match status" value="1"/>
</dbReference>
<dbReference type="GO" id="GO:0000976">
    <property type="term" value="F:transcription cis-regulatory region binding"/>
    <property type="evidence" value="ECO:0007669"/>
    <property type="project" value="TreeGrafter"/>
</dbReference>
<keyword evidence="3" id="KW-0805">Transcription regulation</keyword>
<dbReference type="SMART" id="SM00862">
    <property type="entry name" value="Trans_reg_C"/>
    <property type="match status" value="1"/>
</dbReference>
<dbReference type="PANTHER" id="PTHR48111">
    <property type="entry name" value="REGULATOR OF RPOS"/>
    <property type="match status" value="1"/>
</dbReference>
<dbReference type="PROSITE" id="PS51755">
    <property type="entry name" value="OMPR_PHOB"/>
    <property type="match status" value="1"/>
</dbReference>
<dbReference type="SMART" id="SM00448">
    <property type="entry name" value="REC"/>
    <property type="match status" value="1"/>
</dbReference>
<dbReference type="EMBL" id="MFYX01000146">
    <property type="protein sequence ID" value="OGK00436.1"/>
    <property type="molecule type" value="Genomic_DNA"/>
</dbReference>
<evidence type="ECO:0000256" key="4">
    <source>
        <dbReference type="ARBA" id="ARBA00023125"/>
    </source>
</evidence>
<keyword evidence="2" id="KW-0902">Two-component regulatory system</keyword>
<dbReference type="InterPro" id="IPR001789">
    <property type="entry name" value="Sig_transdc_resp-reg_receiver"/>
</dbReference>
<feature type="domain" description="OmpR/PhoB-type" evidence="9">
    <location>
        <begin position="128"/>
        <end position="227"/>
    </location>
</feature>
<dbReference type="FunFam" id="3.40.50.2300:FF:000001">
    <property type="entry name" value="DNA-binding response regulator PhoB"/>
    <property type="match status" value="1"/>
</dbReference>
<evidence type="ECO:0000256" key="2">
    <source>
        <dbReference type="ARBA" id="ARBA00023012"/>
    </source>
</evidence>
<evidence type="ECO:0000256" key="5">
    <source>
        <dbReference type="ARBA" id="ARBA00023163"/>
    </source>
</evidence>
<keyword evidence="5" id="KW-0804">Transcription</keyword>
<dbReference type="SUPFAM" id="SSF52172">
    <property type="entry name" value="CheY-like"/>
    <property type="match status" value="1"/>
</dbReference>
<proteinExistence type="predicted"/>
<dbReference type="GO" id="GO:0032993">
    <property type="term" value="C:protein-DNA complex"/>
    <property type="evidence" value="ECO:0007669"/>
    <property type="project" value="TreeGrafter"/>
</dbReference>
<dbReference type="GO" id="GO:0005829">
    <property type="term" value="C:cytosol"/>
    <property type="evidence" value="ECO:0007669"/>
    <property type="project" value="TreeGrafter"/>
</dbReference>
<sequence length="230" mass="26158">MSGTIVVVEDEESIALGLKDSLEIEGYAVQHVANGQDAVESIVRTLPDLVVLDLMLPVKDGYQVCREVRQKGVSAYIIMLTAKKEEMDKIMGFNAGADDYMVKPFSLMELLAKIKAVFKRLRKDEEKNDIFRKGALYVDFKKYEAQKNDETIELSAKEFEILRYFTSHAGEVVSRDDLLNAVWGYDVYPTTRTVDNFIVRIRQKIENNPENPQVFISIRGAGYKFCPEAL</sequence>
<feature type="domain" description="Response regulatory" evidence="8">
    <location>
        <begin position="4"/>
        <end position="118"/>
    </location>
</feature>
<keyword evidence="1 6" id="KW-0597">Phosphoprotein</keyword>
<dbReference type="Pfam" id="PF00072">
    <property type="entry name" value="Response_reg"/>
    <property type="match status" value="1"/>
</dbReference>
<dbReference type="GO" id="GO:0000156">
    <property type="term" value="F:phosphorelay response regulator activity"/>
    <property type="evidence" value="ECO:0007669"/>
    <property type="project" value="TreeGrafter"/>
</dbReference>
<dbReference type="InterPro" id="IPR011006">
    <property type="entry name" value="CheY-like_superfamily"/>
</dbReference>
<evidence type="ECO:0000256" key="7">
    <source>
        <dbReference type="PROSITE-ProRule" id="PRU01091"/>
    </source>
</evidence>
<evidence type="ECO:0000313" key="11">
    <source>
        <dbReference type="Proteomes" id="UP000179243"/>
    </source>
</evidence>